<evidence type="ECO:0000259" key="7">
    <source>
        <dbReference type="Pfam" id="PF08801"/>
    </source>
</evidence>
<dbReference type="RefSeq" id="XP_002115448.1">
    <property type="nucleotide sequence ID" value="XM_002115412.1"/>
</dbReference>
<dbReference type="PANTHER" id="PTHR10350:SF6">
    <property type="entry name" value="NUCLEAR PORE COMPLEX PROTEIN NUP155"/>
    <property type="match status" value="1"/>
</dbReference>
<sequence>MTHQHASNQALSEASKQLEKHLDQDSHYLDLSRLLNISSGSYTAGISGIGENDYASISALPGLQNVPNFANVRRVPLPVELVEQFNHLQYNCLMGLFPEIKRAWLSIDSDIFVWNYEDGSDVAYFDGLSEYIMCVGLVRPKPGIFQDHIKFLLCLATAVDVVLLGVSFSEATQTAGYPYKEMHLQPEPLFVLPLDQQIEITSISGTRNGRIFMTTKNCCLFEIEYRDKAGWFTQQCRIVNHSSSYLYGVSGIYNIFMKVVNLFSTEDSMQQIAIDESRNILYTLSKESTIQVYDLGSNGNLTSHVVTLNRGAILSQASRSARYIDAGNFAPVVYIAPISKQESLGVQLIAVTKSGVRLYFVVTSSFSDRPSHIQLVHIRMPPGCTPSVPAIQRPNNINISYYNHGLMLMASSSSDDSDILWLTNPDVFPFMKLLKESQCTTAINGHIWAINETKDFDQVANPNLKTVKSDPPAIVSQHAKPLRQFVILGAQGAYLLDSFRPSELLRCILLKCGRVDQEAVQTYFSMDTINAVVSCLVLACSNRPSDQHVTKLAAQAFFCYSDEPRFEFPTSSNITQPGVGSHPGDTKPQPFQQPPSTNVNQAPSPPESGRPLSTENTLQSAPTDGVPVMKFSLKHDGVYLYLSRILRPVWNTNLTAEVVRTSTKVEYVTMESQFSSEELLWLCEQVASLKAFIEEHNQLFLSPSLHHHMLNVVKSQAGVRSDPNVPNRQVIQSQLQQRYKADAVSTEKRSFENMSSLLTGCIECFSLWSIICNHDFSVVMTNLSKEMKDIILRTKFKDLVLGDGKITNALIAALIDMYLLDNASTDPITDQLRIKCPSLYSSDDATCSKAYEMLHQAKISTDMKEAELAYRSSLQLFRQVTKHVDVAQVCQQYKNVFFFEGVIELALTAAEAEDVKEYALNFYKNGDPPNDNIGREAFTKRSHYYKCIVDSLDYLMNAAVSDASRSPLGSVSSKRANTNLNTLTVNEAETMMEKVLSDSFASGDELIHVTLYDWLIANNLHDRLLEVSSVYLEAYLKRATTSQPSNLVAMDLLWKYYEKNNKYQSASLILSKLAERTSTDITLQKRVEYLSRAIISAKSASFPGASGSAGDFLHELEEKLEVARIQSKIHDALVLLQQEKGHLQEYTEALRELNGGIFDISTLYKDFASRFDLAECKLAILYTAGHNDVNLVETVWKDIIDYEIHRSKMLSEGAKMSSISNRLAEIGNLYAHSEQYFPLLYILTLLEKRSCELNWDPRLAYETMLRIDISRKTMLTAYNLLFRAKDPFWQAVKKPLHLFLVIHNLITSSIEAKDLVPDDKREFCISALSSVDSYLVELESMSLSSIAVQNMISRYRSLKAQLSRLT</sequence>
<dbReference type="GO" id="GO:0006405">
    <property type="term" value="P:RNA export from nucleus"/>
    <property type="evidence" value="ECO:0000318"/>
    <property type="project" value="GO_Central"/>
</dbReference>
<dbReference type="GO" id="GO:0006606">
    <property type="term" value="P:protein import into nucleus"/>
    <property type="evidence" value="ECO:0000318"/>
    <property type="project" value="GO_Central"/>
</dbReference>
<evidence type="ECO:0008006" key="10">
    <source>
        <dbReference type="Google" id="ProtNLM"/>
    </source>
</evidence>
<feature type="region of interest" description="Disordered" evidence="5">
    <location>
        <begin position="570"/>
        <end position="625"/>
    </location>
</feature>
<dbReference type="CTD" id="6756661"/>
<evidence type="ECO:0000256" key="1">
    <source>
        <dbReference type="ARBA" id="ARBA00004123"/>
    </source>
</evidence>
<dbReference type="InParanoid" id="B3S4Y7"/>
<dbReference type="FunFam" id="1.25.40.440:FF:000001">
    <property type="entry name" value="Nuclear pore complex subunit"/>
    <property type="match status" value="1"/>
</dbReference>
<evidence type="ECO:0000256" key="4">
    <source>
        <dbReference type="ARBA" id="ARBA00023242"/>
    </source>
</evidence>
<evidence type="ECO:0000256" key="5">
    <source>
        <dbReference type="SAM" id="MobiDB-lite"/>
    </source>
</evidence>
<dbReference type="SUPFAM" id="SSF50978">
    <property type="entry name" value="WD40 repeat-like"/>
    <property type="match status" value="1"/>
</dbReference>
<dbReference type="Pfam" id="PF03177">
    <property type="entry name" value="Nucleoporin_C"/>
    <property type="match status" value="1"/>
</dbReference>
<feature type="compositionally biased region" description="Polar residues" evidence="5">
    <location>
        <begin position="611"/>
        <end position="622"/>
    </location>
</feature>
<dbReference type="InterPro" id="IPR007187">
    <property type="entry name" value="Nucleoporin_Nup133/Nup155_C"/>
</dbReference>
<dbReference type="Gene3D" id="1.20.120.1880">
    <property type="entry name" value="Nucleoporin, helical C-terminal domain"/>
    <property type="match status" value="1"/>
</dbReference>
<dbReference type="InterPro" id="IPR042533">
    <property type="entry name" value="Nucleoporin_Nup155_C_1"/>
</dbReference>
<comment type="similarity">
    <text evidence="2">Belongs to the non-repetitive/WGA-negative nucleoporin family.</text>
</comment>
<name>B3S4Y7_TRIAD</name>
<dbReference type="GO" id="GO:0017056">
    <property type="term" value="F:structural constituent of nuclear pore"/>
    <property type="evidence" value="ECO:0000318"/>
    <property type="project" value="GO_Central"/>
</dbReference>
<gene>
    <name evidence="8" type="ORF">TRIADDRAFT_29198</name>
</gene>
<dbReference type="InterPro" id="IPR014908">
    <property type="entry name" value="Nucleoporin_Nup133/Nup155_N"/>
</dbReference>
<comment type="subcellular location">
    <subcellularLocation>
        <location evidence="1">Nucleus</location>
    </subcellularLocation>
</comment>
<reference evidence="8 9" key="1">
    <citation type="journal article" date="2008" name="Nature">
        <title>The Trichoplax genome and the nature of placozoans.</title>
        <authorList>
            <person name="Srivastava M."/>
            <person name="Begovic E."/>
            <person name="Chapman J."/>
            <person name="Putnam N.H."/>
            <person name="Hellsten U."/>
            <person name="Kawashima T."/>
            <person name="Kuo A."/>
            <person name="Mitros T."/>
            <person name="Salamov A."/>
            <person name="Carpenter M.L."/>
            <person name="Signorovitch A.Y."/>
            <person name="Moreno M.A."/>
            <person name="Kamm K."/>
            <person name="Grimwood J."/>
            <person name="Schmutz J."/>
            <person name="Shapiro H."/>
            <person name="Grigoriev I.V."/>
            <person name="Buss L.W."/>
            <person name="Schierwater B."/>
            <person name="Dellaporta S.L."/>
            <person name="Rokhsar D.S."/>
        </authorList>
    </citation>
    <scope>NUCLEOTIDE SEQUENCE [LARGE SCALE GENOMIC DNA]</scope>
    <source>
        <strain evidence="8 9">Grell-BS-1999</strain>
    </source>
</reference>
<dbReference type="GeneID" id="6756661"/>
<dbReference type="Proteomes" id="UP000009022">
    <property type="component" value="Unassembled WGS sequence"/>
</dbReference>
<proteinExistence type="inferred from homology"/>
<dbReference type="InterPro" id="IPR004870">
    <property type="entry name" value="Nucleoporin_Nup155"/>
</dbReference>
<evidence type="ECO:0000313" key="8">
    <source>
        <dbReference type="EMBL" id="EDV22293.1"/>
    </source>
</evidence>
<dbReference type="EMBL" id="DS985250">
    <property type="protein sequence ID" value="EDV22293.1"/>
    <property type="molecule type" value="Genomic_DNA"/>
</dbReference>
<evidence type="ECO:0000313" key="9">
    <source>
        <dbReference type="Proteomes" id="UP000009022"/>
    </source>
</evidence>
<organism evidence="8 9">
    <name type="scientific">Trichoplax adhaerens</name>
    <name type="common">Trichoplax reptans</name>
    <dbReference type="NCBI Taxonomy" id="10228"/>
    <lineage>
        <taxon>Eukaryota</taxon>
        <taxon>Metazoa</taxon>
        <taxon>Placozoa</taxon>
        <taxon>Uniplacotomia</taxon>
        <taxon>Trichoplacea</taxon>
        <taxon>Trichoplacidae</taxon>
        <taxon>Trichoplax</taxon>
    </lineage>
</organism>
<dbReference type="InterPro" id="IPR036322">
    <property type="entry name" value="WD40_repeat_dom_sf"/>
</dbReference>
<evidence type="ECO:0000256" key="2">
    <source>
        <dbReference type="ARBA" id="ARBA00007373"/>
    </source>
</evidence>
<keyword evidence="3" id="KW-0813">Transport</keyword>
<dbReference type="OMA" id="SWAPFQK"/>
<evidence type="ECO:0000256" key="3">
    <source>
        <dbReference type="ARBA" id="ARBA00022448"/>
    </source>
</evidence>
<protein>
    <recommendedName>
        <fullName evidence="10">Nucleoporin Nup133/Nup155-like N-terminal domain-containing protein</fullName>
    </recommendedName>
</protein>
<dbReference type="GO" id="GO:0000972">
    <property type="term" value="P:transcription-dependent tethering of RNA polymerase II gene DNA at nuclear periphery"/>
    <property type="evidence" value="ECO:0000318"/>
    <property type="project" value="GO_Central"/>
</dbReference>
<dbReference type="OrthoDB" id="338970at2759"/>
<feature type="domain" description="Nucleoporin Nup133/Nup155-like C-terminal" evidence="6">
    <location>
        <begin position="632"/>
        <end position="1339"/>
    </location>
</feature>
<dbReference type="GO" id="GO:0036228">
    <property type="term" value="P:protein localization to nuclear inner membrane"/>
    <property type="evidence" value="ECO:0000318"/>
    <property type="project" value="GO_Central"/>
</dbReference>
<evidence type="ECO:0000259" key="6">
    <source>
        <dbReference type="Pfam" id="PF03177"/>
    </source>
</evidence>
<dbReference type="InterPro" id="IPR042538">
    <property type="entry name" value="Nucleoporin_Nup155_C_3"/>
</dbReference>
<dbReference type="KEGG" id="tad:TRIADDRAFT_29198"/>
<dbReference type="GO" id="GO:0044611">
    <property type="term" value="C:nuclear pore inner ring"/>
    <property type="evidence" value="ECO:0000318"/>
    <property type="project" value="GO_Central"/>
</dbReference>
<dbReference type="eggNOG" id="KOG1900">
    <property type="taxonomic scope" value="Eukaryota"/>
</dbReference>
<dbReference type="FunCoup" id="B3S4Y7">
    <property type="interactions" value="2354"/>
</dbReference>
<feature type="domain" description="Nucleoporin Nup133/Nup155-like N-terminal" evidence="7">
    <location>
        <begin position="67"/>
        <end position="463"/>
    </location>
</feature>
<keyword evidence="9" id="KW-1185">Reference proteome</keyword>
<keyword evidence="4" id="KW-0539">Nucleus</keyword>
<dbReference type="InterPro" id="IPR042537">
    <property type="entry name" value="Nucleoporin_Nup155_C_2"/>
</dbReference>
<dbReference type="PANTHER" id="PTHR10350">
    <property type="entry name" value="NUCLEAR PORE COMPLEX PROTEIN NUP155"/>
    <property type="match status" value="1"/>
</dbReference>
<dbReference type="Pfam" id="PF08801">
    <property type="entry name" value="Nucleoporin_N"/>
    <property type="match status" value="1"/>
</dbReference>
<accession>B3S4Y7</accession>
<dbReference type="Gene3D" id="1.20.58.1780">
    <property type="match status" value="1"/>
</dbReference>
<dbReference type="Gene3D" id="1.25.40.450">
    <property type="entry name" value="Nucleoporin, helical domain, N-terminal subdomain"/>
    <property type="match status" value="1"/>
</dbReference>
<dbReference type="Gene3D" id="1.25.40.440">
    <property type="entry name" value="Nucleoporin, helical domain, central subdomain"/>
    <property type="match status" value="1"/>
</dbReference>
<dbReference type="PhylomeDB" id="B3S4Y7"/>
<dbReference type="STRING" id="10228.B3S4Y7"/>
<dbReference type="HOGENOM" id="CLU_000429_0_0_1"/>